<dbReference type="EMBL" id="QXTG01000002">
    <property type="protein sequence ID" value="RIX28066.1"/>
    <property type="molecule type" value="Genomic_DNA"/>
</dbReference>
<dbReference type="GO" id="GO:0009231">
    <property type="term" value="P:riboflavin biosynthetic process"/>
    <property type="evidence" value="ECO:0007669"/>
    <property type="project" value="InterPro"/>
</dbReference>
<dbReference type="SUPFAM" id="SSF53597">
    <property type="entry name" value="Dihydrofolate reductase-like"/>
    <property type="match status" value="1"/>
</dbReference>
<evidence type="ECO:0000256" key="1">
    <source>
        <dbReference type="ARBA" id="ARBA00005104"/>
    </source>
</evidence>
<dbReference type="PANTHER" id="PTHR38011:SF7">
    <property type="entry name" value="2,5-DIAMINO-6-RIBOSYLAMINO-4(3H)-PYRIMIDINONE 5'-PHOSPHATE REDUCTASE"/>
    <property type="match status" value="1"/>
</dbReference>
<organism evidence="5 6">
    <name type="scientific">Amnibacterium setariae</name>
    <dbReference type="NCBI Taxonomy" id="2306585"/>
    <lineage>
        <taxon>Bacteria</taxon>
        <taxon>Bacillati</taxon>
        <taxon>Actinomycetota</taxon>
        <taxon>Actinomycetes</taxon>
        <taxon>Micrococcales</taxon>
        <taxon>Microbacteriaceae</taxon>
        <taxon>Amnibacterium</taxon>
    </lineage>
</organism>
<dbReference type="GO" id="GO:0008703">
    <property type="term" value="F:5-amino-6-(5-phosphoribosylamino)uracil reductase activity"/>
    <property type="evidence" value="ECO:0007669"/>
    <property type="project" value="InterPro"/>
</dbReference>
<dbReference type="InterPro" id="IPR050765">
    <property type="entry name" value="Riboflavin_Biosynth_HTPR"/>
</dbReference>
<sequence>MPVVDALLPAPTERVDLDREALRAWLDERYGLEGDAWVRVNLVTALGGQTTASDGTSDGLTGGIDRLLLAVLRRSADVVLVGAGTLRAERLGMPRTAALAVATRRGDLDPAILPEPSADGRRALVVCPHRVAPALRDRLGDRGRVLAVNGDPSTTPALLVEALASEGLHRVVCEGGAELAGRLVTAGVVDELDLTSAPLLAGGGPSLRALGGAWSLVGLLHDETDRLYARWRAPER</sequence>
<name>A0A3A1U0T9_9MICO</name>
<evidence type="ECO:0000313" key="5">
    <source>
        <dbReference type="EMBL" id="RIX28066.1"/>
    </source>
</evidence>
<dbReference type="InterPro" id="IPR024072">
    <property type="entry name" value="DHFR-like_dom_sf"/>
</dbReference>
<dbReference type="Pfam" id="PF01872">
    <property type="entry name" value="RibD_C"/>
    <property type="match status" value="1"/>
</dbReference>
<comment type="pathway">
    <text evidence="1">Cofactor biosynthesis; riboflavin biosynthesis.</text>
</comment>
<protein>
    <submittedName>
        <fullName evidence="5">Pyrimidine reductase</fullName>
    </submittedName>
</protein>
<dbReference type="Gene3D" id="3.40.430.10">
    <property type="entry name" value="Dihydrofolate Reductase, subunit A"/>
    <property type="match status" value="1"/>
</dbReference>
<feature type="domain" description="Bacterial bifunctional deaminase-reductase C-terminal" evidence="4">
    <location>
        <begin position="36"/>
        <end position="212"/>
    </location>
</feature>
<keyword evidence="6" id="KW-1185">Reference proteome</keyword>
<keyword evidence="3" id="KW-0560">Oxidoreductase</keyword>
<evidence type="ECO:0000259" key="4">
    <source>
        <dbReference type="Pfam" id="PF01872"/>
    </source>
</evidence>
<dbReference type="InterPro" id="IPR002734">
    <property type="entry name" value="RibDG_C"/>
</dbReference>
<keyword evidence="2" id="KW-0521">NADP</keyword>
<dbReference type="RefSeq" id="WP_119482376.1">
    <property type="nucleotide sequence ID" value="NZ_QXTG01000002.1"/>
</dbReference>
<evidence type="ECO:0000256" key="3">
    <source>
        <dbReference type="ARBA" id="ARBA00023002"/>
    </source>
</evidence>
<proteinExistence type="predicted"/>
<dbReference type="Proteomes" id="UP000265742">
    <property type="component" value="Unassembled WGS sequence"/>
</dbReference>
<evidence type="ECO:0000256" key="2">
    <source>
        <dbReference type="ARBA" id="ARBA00022857"/>
    </source>
</evidence>
<comment type="caution">
    <text evidence="5">The sequence shown here is derived from an EMBL/GenBank/DDBJ whole genome shotgun (WGS) entry which is preliminary data.</text>
</comment>
<dbReference type="OrthoDB" id="5243299at2"/>
<dbReference type="PANTHER" id="PTHR38011">
    <property type="entry name" value="DIHYDROFOLATE REDUCTASE FAMILY PROTEIN (AFU_ORTHOLOGUE AFUA_8G06820)"/>
    <property type="match status" value="1"/>
</dbReference>
<dbReference type="AlphaFoldDB" id="A0A3A1U0T9"/>
<accession>A0A3A1U0T9</accession>
<evidence type="ECO:0000313" key="6">
    <source>
        <dbReference type="Proteomes" id="UP000265742"/>
    </source>
</evidence>
<gene>
    <name evidence="5" type="ORF">D1781_11295</name>
</gene>
<reference evidence="6" key="1">
    <citation type="submission" date="2018-09" db="EMBL/GenBank/DDBJ databases">
        <authorList>
            <person name="Kim I."/>
        </authorList>
    </citation>
    <scope>NUCLEOTIDE SEQUENCE [LARGE SCALE GENOMIC DNA]</scope>
    <source>
        <strain evidence="6">DD4a</strain>
    </source>
</reference>